<evidence type="ECO:0000256" key="2">
    <source>
        <dbReference type="SAM" id="Phobius"/>
    </source>
</evidence>
<sequence>MECSTAEFFMIPFCWFSELFCTITESKIFMVLLAIILAKLVLINLSACYAISQNEGPRQMERALQMDDVSNSHISNYDYGPTHGPHTWQAEPNNQSPINIDPRCVDRVAFSTALIWSHYDDIPVGIHLENNGRTLLLRAAFNSPTPSISGGDLLSRFEFREISFRWSRHNTGGSEHAIDHAHFPLEMQCMHSNYSSDGSSTSSRVILMLSYIFEVSEENPYLDALVQHLVVVQRAGQCVEVPPFPLGYLMHAFYTRFYSYHGSLTVPPCHRGVEWFIYPMPIAIGARQLNEFRQLRDHNGALIGPNARPVQPLCGRTVKYNTFVARSRR</sequence>
<dbReference type="Pfam" id="PF00194">
    <property type="entry name" value="Carb_anhydrase"/>
    <property type="match status" value="1"/>
</dbReference>
<proteinExistence type="inferred from homology"/>
<feature type="transmembrane region" description="Helical" evidence="2">
    <location>
        <begin position="28"/>
        <end position="52"/>
    </location>
</feature>
<dbReference type="GO" id="GO:0008270">
    <property type="term" value="F:zinc ion binding"/>
    <property type="evidence" value="ECO:0007669"/>
    <property type="project" value="InterPro"/>
</dbReference>
<evidence type="ECO:0000259" key="3">
    <source>
        <dbReference type="PROSITE" id="PS51144"/>
    </source>
</evidence>
<feature type="domain" description="Alpha-carbonic anhydrase" evidence="3">
    <location>
        <begin position="75"/>
        <end position="322"/>
    </location>
</feature>
<dbReference type="GeneID" id="115627071"/>
<dbReference type="SUPFAM" id="SSF51069">
    <property type="entry name" value="Carbonic anhydrase"/>
    <property type="match status" value="1"/>
</dbReference>
<dbReference type="Gene3D" id="3.10.200.10">
    <property type="entry name" value="Alpha carbonic anhydrase"/>
    <property type="match status" value="1"/>
</dbReference>
<keyword evidence="4" id="KW-1185">Reference proteome</keyword>
<keyword evidence="2" id="KW-1133">Transmembrane helix</keyword>
<dbReference type="OrthoDB" id="429145at2759"/>
<evidence type="ECO:0000313" key="5">
    <source>
        <dbReference type="RefSeq" id="XP_030378479.1"/>
    </source>
</evidence>
<dbReference type="Proteomes" id="UP000504634">
    <property type="component" value="Unplaced"/>
</dbReference>
<dbReference type="AlphaFoldDB" id="A0A6J2TR11"/>
<organism evidence="4 5">
    <name type="scientific">Drosophila lebanonensis</name>
    <name type="common">Fruit fly</name>
    <name type="synonym">Scaptodrosophila lebanonensis</name>
    <dbReference type="NCBI Taxonomy" id="7225"/>
    <lineage>
        <taxon>Eukaryota</taxon>
        <taxon>Metazoa</taxon>
        <taxon>Ecdysozoa</taxon>
        <taxon>Arthropoda</taxon>
        <taxon>Hexapoda</taxon>
        <taxon>Insecta</taxon>
        <taxon>Pterygota</taxon>
        <taxon>Neoptera</taxon>
        <taxon>Endopterygota</taxon>
        <taxon>Diptera</taxon>
        <taxon>Brachycera</taxon>
        <taxon>Muscomorpha</taxon>
        <taxon>Ephydroidea</taxon>
        <taxon>Drosophilidae</taxon>
        <taxon>Scaptodrosophila</taxon>
    </lineage>
</organism>
<name>A0A6J2TR11_DROLE</name>
<comment type="similarity">
    <text evidence="1">Belongs to the alpha-carbonic anhydrase family.</text>
</comment>
<dbReference type="InterPro" id="IPR036398">
    <property type="entry name" value="CA_dom_sf"/>
</dbReference>
<keyword evidence="2" id="KW-0812">Transmembrane</keyword>
<keyword evidence="2" id="KW-0472">Membrane</keyword>
<protein>
    <submittedName>
        <fullName evidence="5">Carbonic anhydrase 7-like</fullName>
    </submittedName>
</protein>
<evidence type="ECO:0000256" key="1">
    <source>
        <dbReference type="ARBA" id="ARBA00010718"/>
    </source>
</evidence>
<dbReference type="InterPro" id="IPR023561">
    <property type="entry name" value="Carbonic_anhydrase_a-class"/>
</dbReference>
<evidence type="ECO:0000313" key="4">
    <source>
        <dbReference type="Proteomes" id="UP000504634"/>
    </source>
</evidence>
<gene>
    <name evidence="5" type="primary">LOC115627071</name>
</gene>
<accession>A0A6J2TR11</accession>
<dbReference type="InterPro" id="IPR001148">
    <property type="entry name" value="CA_dom"/>
</dbReference>
<dbReference type="PANTHER" id="PTHR18952:SF227">
    <property type="entry name" value="CARBONIC ANHYDRASE 13-RELATED"/>
    <property type="match status" value="1"/>
</dbReference>
<reference evidence="5" key="1">
    <citation type="submission" date="2025-08" db="UniProtKB">
        <authorList>
            <consortium name="RefSeq"/>
        </authorList>
    </citation>
    <scope>IDENTIFICATION</scope>
    <source>
        <strain evidence="5">11010-0011.00</strain>
        <tissue evidence="5">Whole body</tissue>
    </source>
</reference>
<dbReference type="PROSITE" id="PS51144">
    <property type="entry name" value="ALPHA_CA_2"/>
    <property type="match status" value="1"/>
</dbReference>
<dbReference type="SMART" id="SM01057">
    <property type="entry name" value="Carb_anhydrase"/>
    <property type="match status" value="1"/>
</dbReference>
<dbReference type="PANTHER" id="PTHR18952">
    <property type="entry name" value="CARBONIC ANHYDRASE"/>
    <property type="match status" value="1"/>
</dbReference>
<dbReference type="GO" id="GO:0005737">
    <property type="term" value="C:cytoplasm"/>
    <property type="evidence" value="ECO:0007669"/>
    <property type="project" value="TreeGrafter"/>
</dbReference>
<dbReference type="RefSeq" id="XP_030378479.1">
    <property type="nucleotide sequence ID" value="XM_030522619.1"/>
</dbReference>
<dbReference type="GO" id="GO:0004089">
    <property type="term" value="F:carbonate dehydratase activity"/>
    <property type="evidence" value="ECO:0007669"/>
    <property type="project" value="InterPro"/>
</dbReference>